<keyword evidence="1" id="KW-0472">Membrane</keyword>
<dbReference type="Proteomes" id="UP000199645">
    <property type="component" value="Unassembled WGS sequence"/>
</dbReference>
<dbReference type="InterPro" id="IPR018644">
    <property type="entry name" value="DUF2071"/>
</dbReference>
<evidence type="ECO:0000313" key="2">
    <source>
        <dbReference type="EMBL" id="SFF72524.1"/>
    </source>
</evidence>
<dbReference type="AlphaFoldDB" id="A0A1I2KZQ2"/>
<gene>
    <name evidence="2" type="ORF">SAMN05421541_11993</name>
</gene>
<evidence type="ECO:0000256" key="1">
    <source>
        <dbReference type="SAM" id="Phobius"/>
    </source>
</evidence>
<accession>A0A1I2KZQ2</accession>
<organism evidence="2 3">
    <name type="scientific">Actinoplanes philippinensis</name>
    <dbReference type="NCBI Taxonomy" id="35752"/>
    <lineage>
        <taxon>Bacteria</taxon>
        <taxon>Bacillati</taxon>
        <taxon>Actinomycetota</taxon>
        <taxon>Actinomycetes</taxon>
        <taxon>Micromonosporales</taxon>
        <taxon>Micromonosporaceae</taxon>
        <taxon>Actinoplanes</taxon>
    </lineage>
</organism>
<dbReference type="Pfam" id="PF09844">
    <property type="entry name" value="DUF2071"/>
    <property type="match status" value="1"/>
</dbReference>
<name>A0A1I2KZQ2_9ACTN</name>
<dbReference type="STRING" id="35752.SAMN05421541_11993"/>
<keyword evidence="1" id="KW-1133">Transmembrane helix</keyword>
<evidence type="ECO:0000313" key="3">
    <source>
        <dbReference type="Proteomes" id="UP000199645"/>
    </source>
</evidence>
<dbReference type="EMBL" id="FONV01000019">
    <property type="protein sequence ID" value="SFF72524.1"/>
    <property type="molecule type" value="Genomic_DNA"/>
</dbReference>
<keyword evidence="1" id="KW-0812">Transmembrane</keyword>
<proteinExistence type="predicted"/>
<protein>
    <submittedName>
        <fullName evidence="2">Uncharacterized conserved protein (COG2071)</fullName>
    </submittedName>
</protein>
<feature type="transmembrane region" description="Helical" evidence="1">
    <location>
        <begin position="12"/>
        <end position="31"/>
    </location>
</feature>
<keyword evidence="3" id="KW-1185">Reference proteome</keyword>
<sequence>MPVAAVRNNPPVIFRVAVAAAGVAAGAEMVLRRRRPRTAHGRYADWAHPGGPAARPLQALANSRAVRAACEVFPVPAMVSDITDVVYVNYAVPADRLLPLVPRGLELQRIGPGGDWAVFTFLTYRHGHLGPAVAGGLRRLLPSPVQTNWRVYVHDRRSGHSGVHFVTTAIDRAAHALGGRLLCEALPMHLLRHAAVGAVDDEAVLLRLDPGRGSGPDAEARLTHVPIPADGPWRPAFDTYEDMLAYVVPQDRALSVQPWHRRVTRQEIRLDLSPADCLPLAGPVRSAAARALAGDAEPFSFHVRGVTLRVDAEEYDDLEREVSAARGGP</sequence>
<reference evidence="2 3" key="1">
    <citation type="submission" date="2016-10" db="EMBL/GenBank/DDBJ databases">
        <authorList>
            <person name="de Groot N.N."/>
        </authorList>
    </citation>
    <scope>NUCLEOTIDE SEQUENCE [LARGE SCALE GENOMIC DNA]</scope>
    <source>
        <strain evidence="2 3">DSM 43019</strain>
    </source>
</reference>